<feature type="compositionally biased region" description="Basic and acidic residues" evidence="1">
    <location>
        <begin position="54"/>
        <end position="64"/>
    </location>
</feature>
<dbReference type="AlphaFoldDB" id="A0A6J4NRR3"/>
<protein>
    <submittedName>
        <fullName evidence="2">Transcriptional regulator, LysR family</fullName>
    </submittedName>
</protein>
<feature type="compositionally biased region" description="Low complexity" evidence="1">
    <location>
        <begin position="271"/>
        <end position="303"/>
    </location>
</feature>
<feature type="compositionally biased region" description="Basic and acidic residues" evidence="1">
    <location>
        <begin position="71"/>
        <end position="82"/>
    </location>
</feature>
<proteinExistence type="predicted"/>
<evidence type="ECO:0000313" key="2">
    <source>
        <dbReference type="EMBL" id="CAA9395885.1"/>
    </source>
</evidence>
<organism evidence="2">
    <name type="scientific">uncultured Ramlibacter sp</name>
    <dbReference type="NCBI Taxonomy" id="260755"/>
    <lineage>
        <taxon>Bacteria</taxon>
        <taxon>Pseudomonadati</taxon>
        <taxon>Pseudomonadota</taxon>
        <taxon>Betaproteobacteria</taxon>
        <taxon>Burkholderiales</taxon>
        <taxon>Comamonadaceae</taxon>
        <taxon>Ramlibacter</taxon>
        <taxon>environmental samples</taxon>
    </lineage>
</organism>
<feature type="region of interest" description="Disordered" evidence="1">
    <location>
        <begin position="1"/>
        <end position="317"/>
    </location>
</feature>
<accession>A0A6J4NRR3</accession>
<feature type="compositionally biased region" description="Basic and acidic residues" evidence="1">
    <location>
        <begin position="93"/>
        <end position="103"/>
    </location>
</feature>
<feature type="compositionally biased region" description="Low complexity" evidence="1">
    <location>
        <begin position="106"/>
        <end position="115"/>
    </location>
</feature>
<evidence type="ECO:0000256" key="1">
    <source>
        <dbReference type="SAM" id="MobiDB-lite"/>
    </source>
</evidence>
<sequence>AQRHPPAVEGVRGRGSPPQFLARRRRDAPHAAGRFHAGAQAAGACGPAPAGAVRQEDPPDRGGRADAAVQPRDHPEVRRGRGGDGAVQGRLGRPAERFGDQRRRLLLPAAAGRFRAAPRRRDDELRRLQPGGTAGPAGRQPDRPGRDGATAGRPGHRGRTLRAAPLRDRRAAHPSAGAHAPHHRAAHRTGAVRGARERLGHLELDGRGVRRAAAEPEHRDGDPQHRDHQAGGDGRHGRELPVGPHRQPRAAFGQPRHPGRAGLPADAQLVPGAPARQAPAAGGPGLQGLPAEGGRPADRPGAGRQDGRTNARHASEV</sequence>
<feature type="compositionally biased region" description="Basic and acidic residues" evidence="1">
    <location>
        <begin position="194"/>
        <end position="239"/>
    </location>
</feature>
<name>A0A6J4NRR3_9BURK</name>
<feature type="non-terminal residue" evidence="2">
    <location>
        <position position="1"/>
    </location>
</feature>
<reference evidence="2" key="1">
    <citation type="submission" date="2020-02" db="EMBL/GenBank/DDBJ databases">
        <authorList>
            <person name="Meier V. D."/>
        </authorList>
    </citation>
    <scope>NUCLEOTIDE SEQUENCE</scope>
    <source>
        <strain evidence="2">AVDCRST_MAG51</strain>
    </source>
</reference>
<gene>
    <name evidence="2" type="ORF">AVDCRST_MAG51-595</name>
</gene>
<feature type="non-terminal residue" evidence="2">
    <location>
        <position position="317"/>
    </location>
</feature>
<feature type="compositionally biased region" description="Basic and acidic residues" evidence="1">
    <location>
        <begin position="305"/>
        <end position="317"/>
    </location>
</feature>
<dbReference type="EMBL" id="CADCUX010000158">
    <property type="protein sequence ID" value="CAA9395885.1"/>
    <property type="molecule type" value="Genomic_DNA"/>
</dbReference>
<feature type="compositionally biased region" description="Low complexity" evidence="1">
    <location>
        <begin position="31"/>
        <end position="52"/>
    </location>
</feature>